<sequence>MTTKKCCYIDRDCTSKCVAYIDISELREMAESMGLNDLHCVRVFMELSRMMTAMDAMGFDDFDDDDDDDF</sequence>
<organism evidence="1">
    <name type="scientific">Candidatus Methanogaster sp. ANME-2c ERB4</name>
    <dbReference type="NCBI Taxonomy" id="2759911"/>
    <lineage>
        <taxon>Archaea</taxon>
        <taxon>Methanobacteriati</taxon>
        <taxon>Methanobacteriota</taxon>
        <taxon>Stenosarchaea group</taxon>
        <taxon>Methanomicrobia</taxon>
        <taxon>Methanosarcinales</taxon>
        <taxon>ANME-2 cluster</taxon>
        <taxon>Candidatus Methanogasteraceae</taxon>
        <taxon>Candidatus Methanogaster</taxon>
    </lineage>
</organism>
<name>A0A7G9YHC6_9EURY</name>
<protein>
    <submittedName>
        <fullName evidence="1">Uncharacterized protein</fullName>
    </submittedName>
</protein>
<proteinExistence type="predicted"/>
<reference evidence="1" key="1">
    <citation type="submission" date="2020-06" db="EMBL/GenBank/DDBJ databases">
        <title>Unique genomic features of the anaerobic methanotrophic archaea.</title>
        <authorList>
            <person name="Chadwick G.L."/>
            <person name="Skennerton C.T."/>
            <person name="Laso-Perez R."/>
            <person name="Leu A.O."/>
            <person name="Speth D.R."/>
            <person name="Yu H."/>
            <person name="Morgan-Lang C."/>
            <person name="Hatzenpichler R."/>
            <person name="Goudeau D."/>
            <person name="Malmstrom R."/>
            <person name="Brazelton W.J."/>
            <person name="Woyke T."/>
            <person name="Hallam S.J."/>
            <person name="Tyson G.W."/>
            <person name="Wegener G."/>
            <person name="Boetius A."/>
            <person name="Orphan V."/>
        </authorList>
    </citation>
    <scope>NUCLEOTIDE SEQUENCE</scope>
</reference>
<accession>A0A7G9YHC6</accession>
<evidence type="ECO:0000313" key="1">
    <source>
        <dbReference type="EMBL" id="QNO47410.1"/>
    </source>
</evidence>
<dbReference type="AlphaFoldDB" id="A0A7G9YHC6"/>
<dbReference type="EMBL" id="MT631262">
    <property type="protein sequence ID" value="QNO47410.1"/>
    <property type="molecule type" value="Genomic_DNA"/>
</dbReference>
<gene>
    <name evidence="1" type="ORF">MPGFIOMI_00008</name>
</gene>